<gene>
    <name evidence="1" type="ORF">SAMN02745172_03645</name>
</gene>
<dbReference type="RefSeq" id="WP_139282585.1">
    <property type="nucleotide sequence ID" value="NZ_FRXO01000009.1"/>
</dbReference>
<keyword evidence="2" id="KW-1185">Reference proteome</keyword>
<dbReference type="OrthoDB" id="8096169at2"/>
<dbReference type="EMBL" id="FRXO01000009">
    <property type="protein sequence ID" value="SHO66983.1"/>
    <property type="molecule type" value="Genomic_DNA"/>
</dbReference>
<evidence type="ECO:0000313" key="2">
    <source>
        <dbReference type="Proteomes" id="UP000186406"/>
    </source>
</evidence>
<reference evidence="1 2" key="1">
    <citation type="submission" date="2016-12" db="EMBL/GenBank/DDBJ databases">
        <authorList>
            <person name="Song W.-J."/>
            <person name="Kurnit D.M."/>
        </authorList>
    </citation>
    <scope>NUCLEOTIDE SEQUENCE [LARGE SCALE GENOMIC DNA]</scope>
    <source>
        <strain evidence="1 2">DSM 19599</strain>
    </source>
</reference>
<dbReference type="Proteomes" id="UP000186406">
    <property type="component" value="Unassembled WGS sequence"/>
</dbReference>
<name>A0A1M7ZPZ8_9HYPH</name>
<accession>A0A1M7ZPZ8</accession>
<proteinExistence type="predicted"/>
<protein>
    <submittedName>
        <fullName evidence="1">Uncharacterized protein</fullName>
    </submittedName>
</protein>
<organism evidence="1 2">
    <name type="scientific">Pseudoxanthobacter soli DSM 19599</name>
    <dbReference type="NCBI Taxonomy" id="1123029"/>
    <lineage>
        <taxon>Bacteria</taxon>
        <taxon>Pseudomonadati</taxon>
        <taxon>Pseudomonadota</taxon>
        <taxon>Alphaproteobacteria</taxon>
        <taxon>Hyphomicrobiales</taxon>
        <taxon>Segnochrobactraceae</taxon>
        <taxon>Pseudoxanthobacter</taxon>
    </lineage>
</organism>
<dbReference type="STRING" id="1123029.SAMN02745172_03645"/>
<evidence type="ECO:0000313" key="1">
    <source>
        <dbReference type="EMBL" id="SHO66983.1"/>
    </source>
</evidence>
<sequence length="184" mass="19702">MIMQRNALFDRLATVHRPDCALFAEGPLPVPVAGPDDLAPLLGSDAAARYAADCRPVFEDLRRVVGQLAGLMILAQLTASSEVASLDELASCRRRWSEAEGRIKALAAPDALQPHRAQIVAAHAFSGLALGTFSELRPHVDNEATFDTISRHVRRAYAHLSAATAEKAGFAMVDLSHACCSCGR</sequence>
<dbReference type="AlphaFoldDB" id="A0A1M7ZPZ8"/>